<dbReference type="Pfam" id="PF12732">
    <property type="entry name" value="YtxH"/>
    <property type="match status" value="1"/>
</dbReference>
<accession>A0A8K2A260</accession>
<comment type="caution">
    <text evidence="2">The sequence shown here is derived from an EMBL/GenBank/DDBJ whole genome shotgun (WGS) entry which is preliminary data.</text>
</comment>
<dbReference type="Proteomes" id="UP000607397">
    <property type="component" value="Unassembled WGS sequence"/>
</dbReference>
<dbReference type="PANTHER" id="PTHR35792:SF1">
    <property type="entry name" value="SLL0268 PROTEIN"/>
    <property type="match status" value="1"/>
</dbReference>
<name>A0A8K2A260_9CYAN</name>
<evidence type="ECO:0000256" key="1">
    <source>
        <dbReference type="SAM" id="Phobius"/>
    </source>
</evidence>
<dbReference type="InterPro" id="IPR052928">
    <property type="entry name" value="Desiccation-related_membrane"/>
</dbReference>
<protein>
    <submittedName>
        <fullName evidence="2">YtxH domain-containing protein</fullName>
    </submittedName>
</protein>
<keyword evidence="1" id="KW-0812">Transmembrane</keyword>
<evidence type="ECO:0000313" key="2">
    <source>
        <dbReference type="EMBL" id="NCJ08177.1"/>
    </source>
</evidence>
<proteinExistence type="predicted"/>
<evidence type="ECO:0000313" key="3">
    <source>
        <dbReference type="Proteomes" id="UP000607397"/>
    </source>
</evidence>
<dbReference type="InterPro" id="IPR024623">
    <property type="entry name" value="YtxH"/>
</dbReference>
<keyword evidence="1" id="KW-1133">Transmembrane helix</keyword>
<feature type="transmembrane region" description="Helical" evidence="1">
    <location>
        <begin position="6"/>
        <end position="28"/>
    </location>
</feature>
<dbReference type="AlphaFoldDB" id="A0A8K2A260"/>
<gene>
    <name evidence="2" type="ORF">GS597_17010</name>
</gene>
<dbReference type="PANTHER" id="PTHR35792">
    <property type="entry name" value="GENERAL STRESS PROTEIN"/>
    <property type="match status" value="1"/>
</dbReference>
<reference evidence="2" key="1">
    <citation type="submission" date="2019-12" db="EMBL/GenBank/DDBJ databases">
        <title>High-Quality draft genome sequences of three cyanobacteria isolated from the limestone walls of the Old Cathedral of Coimbra.</title>
        <authorList>
            <person name="Tiago I."/>
            <person name="Soares F."/>
            <person name="Portugal A."/>
        </authorList>
    </citation>
    <scope>NUCLEOTIDE SEQUENCE [LARGE SCALE GENOMIC DNA]</scope>
    <source>
        <strain evidence="2">C</strain>
    </source>
</reference>
<sequence length="110" mass="11894">MSNSRSGTFVVGVLVGSAVGTVTGLMLAPRPGRETRHLLKKSAEALPELAEDLSASLQLQADRFSESALKRWDDTLERLREAVTAGAEAAQAQRQLLQQSLNDPTQPPKR</sequence>
<organism evidence="2 3">
    <name type="scientific">Petrachloros mirabilis ULC683</name>
    <dbReference type="NCBI Taxonomy" id="2781853"/>
    <lineage>
        <taxon>Bacteria</taxon>
        <taxon>Bacillati</taxon>
        <taxon>Cyanobacteriota</taxon>
        <taxon>Cyanophyceae</taxon>
        <taxon>Synechococcales</taxon>
        <taxon>Petrachlorosaceae</taxon>
        <taxon>Petrachloros</taxon>
        <taxon>Petrachloros mirabilis</taxon>
    </lineage>
</organism>
<dbReference type="RefSeq" id="WP_161826654.1">
    <property type="nucleotide sequence ID" value="NZ_WVIC01000043.1"/>
</dbReference>
<keyword evidence="1" id="KW-0472">Membrane</keyword>
<dbReference type="EMBL" id="WVIC01000043">
    <property type="protein sequence ID" value="NCJ08177.1"/>
    <property type="molecule type" value="Genomic_DNA"/>
</dbReference>
<keyword evidence="3" id="KW-1185">Reference proteome</keyword>